<feature type="active site" evidence="1">
    <location>
        <position position="29"/>
    </location>
</feature>
<dbReference type="InterPro" id="IPR022642">
    <property type="entry name" value="CheR_C"/>
</dbReference>
<feature type="domain" description="CheR-type methyltransferase" evidence="5">
    <location>
        <begin position="232"/>
        <end position="486"/>
    </location>
</feature>
<dbReference type="GO" id="GO:0008757">
    <property type="term" value="F:S-adenosylmethionine-dependent methyltransferase activity"/>
    <property type="evidence" value="ECO:0007669"/>
    <property type="project" value="InterPro"/>
</dbReference>
<feature type="active site" evidence="1">
    <location>
        <position position="147"/>
    </location>
</feature>
<dbReference type="SUPFAM" id="SSF55785">
    <property type="entry name" value="PYP-like sensor domain (PAS domain)"/>
    <property type="match status" value="2"/>
</dbReference>
<keyword evidence="7" id="KW-1185">Reference proteome</keyword>
<evidence type="ECO:0000256" key="1">
    <source>
        <dbReference type="PROSITE-ProRule" id="PRU00050"/>
    </source>
</evidence>
<dbReference type="PANTHER" id="PTHR24422:SF27">
    <property type="entry name" value="PROTEIN-GLUTAMATE O-METHYLTRANSFERASE"/>
    <property type="match status" value="1"/>
</dbReference>
<dbReference type="InterPro" id="IPR050903">
    <property type="entry name" value="Bact_Chemotaxis_MeTrfase"/>
</dbReference>
<dbReference type="InterPro" id="IPR035965">
    <property type="entry name" value="PAS-like_dom_sf"/>
</dbReference>
<dbReference type="PANTHER" id="PTHR24422">
    <property type="entry name" value="CHEMOTAXIS PROTEIN METHYLTRANSFERASE"/>
    <property type="match status" value="1"/>
</dbReference>
<sequence>MNSKRTSKRHPSRTPERDKLFPIVGIGASAGGLEAFTELLSHLPLDTGMAFVLVQHLDPDQKSLLSEILSRSTRLPVREVEDGMTVEPDRVYAIPSNTVMTIESGVLHLRPRENRRISMSVDIFLSSLAADRGDRAIGVILSGADSDGSRGLDAIKAAGGITFAQSEDSARVSSMPNTAIATGHVDFILPPAEIAEKLAIISRHPYVTSPISAVPPAESPDGKDPLATIFGLLRAATRVDFTHYKHTTLKRRIFRRMALYRQERLEDYVRYLQENPAEVRALYQEILINVTSFFRDAGAFSALKQKVFPALTRGRSPEFPLRIWVAGCSTGEEAYSIAICLLEFLARQPRKPPIQIFATDVSEDAIEKARLGIYSPNQVADVSPGRLQRFFTRVDGNYQINKSVRELCIFARQNLIGDPPFSRLDLISCRNVFIYFGASLQKKVLSLFHYGLVPEGFLLLGTSESAGETPDLFTPIDRKYKIYSKNPVSGRLNLDLLAGNYPAPIAGDRSVAGEVSHDELELHTAADRIVLQQYAPVGAIVNADMEILQFRGQTGAYLEPSPGRASLNLLNMAREELRMELLTAFHQAKQEGQVVHREVIATGNSNSTHPERSVPPRRVRIDVIPFKPTETGEDYFLVLFADLSSPVTAADETAGDRRRRPAKERTDADRSRIQQLQRELGTTKAYLQSIIEEQRSTNQDLRAANEEILSSNEELQSTNEELQTAKEEIQATNEELGTINDELYRRNAETSKISNDFQNLLGSIHIPILMLEGDLRIRRFTATAAPLFNLISTDIGRPLSDIKHNLQIDNLEQQILAVIDTLEPNSREIQTLDGHWYDLRIRPYRTLDNLIDGAVVVLVDIDILKRVSEQLRDARDYAEAIVETVRESLVVLNANFEVVTANRAFYETFRVSPLETEHCRFFDLGNGQWNLPALRSLFEDLLARNGQIQNFEVEYDFERVGRKKMSLNARGMPLVEGRQLILLAIEEIRDRPAIADGIDRG</sequence>
<evidence type="ECO:0000259" key="5">
    <source>
        <dbReference type="PROSITE" id="PS50123"/>
    </source>
</evidence>
<keyword evidence="1" id="KW-0145">Chemotaxis</keyword>
<dbReference type="GO" id="GO:0000156">
    <property type="term" value="F:phosphorelay response regulator activity"/>
    <property type="evidence" value="ECO:0007669"/>
    <property type="project" value="InterPro"/>
</dbReference>
<protein>
    <submittedName>
        <fullName evidence="6">Chemotaxis protein CheB</fullName>
    </submittedName>
</protein>
<keyword evidence="2" id="KW-0175">Coiled coil</keyword>
<keyword evidence="1" id="KW-0378">Hydrolase</keyword>
<evidence type="ECO:0000256" key="2">
    <source>
        <dbReference type="SAM" id="Coils"/>
    </source>
</evidence>
<gene>
    <name evidence="6" type="ORF">V0288_03200</name>
</gene>
<dbReference type="InterPro" id="IPR000014">
    <property type="entry name" value="PAS"/>
</dbReference>
<dbReference type="PRINTS" id="PR00996">
    <property type="entry name" value="CHERMTFRASE"/>
</dbReference>
<dbReference type="GO" id="GO:0006935">
    <property type="term" value="P:chemotaxis"/>
    <property type="evidence" value="ECO:0007669"/>
    <property type="project" value="UniProtKB-UniRule"/>
</dbReference>
<dbReference type="PROSITE" id="PS50123">
    <property type="entry name" value="CHER"/>
    <property type="match status" value="1"/>
</dbReference>
<accession>A0AAW9QLT1</accession>
<feature type="coiled-coil region" evidence="2">
    <location>
        <begin position="687"/>
        <end position="742"/>
    </location>
</feature>
<organism evidence="6 7">
    <name type="scientific">Pannus brasiliensis CCIBt3594</name>
    <dbReference type="NCBI Taxonomy" id="1427578"/>
    <lineage>
        <taxon>Bacteria</taxon>
        <taxon>Bacillati</taxon>
        <taxon>Cyanobacteriota</taxon>
        <taxon>Cyanophyceae</taxon>
        <taxon>Oscillatoriophycideae</taxon>
        <taxon>Chroococcales</taxon>
        <taxon>Microcystaceae</taxon>
        <taxon>Pannus</taxon>
    </lineage>
</organism>
<dbReference type="Pfam" id="PF01739">
    <property type="entry name" value="CheR"/>
    <property type="match status" value="1"/>
</dbReference>
<dbReference type="Proteomes" id="UP001328733">
    <property type="component" value="Unassembled WGS sequence"/>
</dbReference>
<name>A0AAW9QLT1_9CHRO</name>
<dbReference type="SUPFAM" id="SSF52738">
    <property type="entry name" value="Methylesterase CheB, C-terminal domain"/>
    <property type="match status" value="1"/>
</dbReference>
<dbReference type="EMBL" id="JBAFSM010000004">
    <property type="protein sequence ID" value="MEG3436114.1"/>
    <property type="molecule type" value="Genomic_DNA"/>
</dbReference>
<dbReference type="Gene3D" id="3.30.450.20">
    <property type="entry name" value="PAS domain"/>
    <property type="match status" value="2"/>
</dbReference>
<dbReference type="SMART" id="SM00138">
    <property type="entry name" value="MeTrc"/>
    <property type="match status" value="1"/>
</dbReference>
<dbReference type="SUPFAM" id="SSF53335">
    <property type="entry name" value="S-adenosyl-L-methionine-dependent methyltransferases"/>
    <property type="match status" value="1"/>
</dbReference>
<dbReference type="Gene3D" id="3.40.50.150">
    <property type="entry name" value="Vaccinia Virus protein VP39"/>
    <property type="match status" value="1"/>
</dbReference>
<dbReference type="SUPFAM" id="SSF47757">
    <property type="entry name" value="Chemotaxis receptor methyltransferase CheR, N-terminal domain"/>
    <property type="match status" value="1"/>
</dbReference>
<evidence type="ECO:0000313" key="7">
    <source>
        <dbReference type="Proteomes" id="UP001328733"/>
    </source>
</evidence>
<comment type="caution">
    <text evidence="6">The sequence shown here is derived from an EMBL/GenBank/DDBJ whole genome shotgun (WGS) entry which is preliminary data.</text>
</comment>
<dbReference type="RefSeq" id="WP_332863566.1">
    <property type="nucleotide sequence ID" value="NZ_JBAFSM010000004.1"/>
</dbReference>
<feature type="active site" evidence="1">
    <location>
        <position position="56"/>
    </location>
</feature>
<dbReference type="SMART" id="SM00091">
    <property type="entry name" value="PAS"/>
    <property type="match status" value="2"/>
</dbReference>
<dbReference type="InterPro" id="IPR022641">
    <property type="entry name" value="CheR_N"/>
</dbReference>
<dbReference type="Pfam" id="PF01339">
    <property type="entry name" value="CheB_methylest"/>
    <property type="match status" value="1"/>
</dbReference>
<evidence type="ECO:0000259" key="4">
    <source>
        <dbReference type="PROSITE" id="PS50122"/>
    </source>
</evidence>
<feature type="region of interest" description="Disordered" evidence="3">
    <location>
        <begin position="648"/>
        <end position="670"/>
    </location>
</feature>
<feature type="domain" description="CheB-type methylesterase" evidence="4">
    <location>
        <begin position="20"/>
        <end position="198"/>
    </location>
</feature>
<dbReference type="InterPro" id="IPR000780">
    <property type="entry name" value="CheR_MeTrfase"/>
</dbReference>
<dbReference type="SUPFAM" id="SSF57997">
    <property type="entry name" value="Tropomyosin"/>
    <property type="match status" value="1"/>
</dbReference>
<dbReference type="InterPro" id="IPR035909">
    <property type="entry name" value="CheB_C"/>
</dbReference>
<dbReference type="GO" id="GO:0008984">
    <property type="term" value="F:protein-glutamate methylesterase activity"/>
    <property type="evidence" value="ECO:0007669"/>
    <property type="project" value="InterPro"/>
</dbReference>
<evidence type="ECO:0000313" key="6">
    <source>
        <dbReference type="EMBL" id="MEG3436114.1"/>
    </source>
</evidence>
<dbReference type="AlphaFoldDB" id="A0AAW9QLT1"/>
<proteinExistence type="predicted"/>
<evidence type="ECO:0000256" key="3">
    <source>
        <dbReference type="SAM" id="MobiDB-lite"/>
    </source>
</evidence>
<dbReference type="InterPro" id="IPR029063">
    <property type="entry name" value="SAM-dependent_MTases_sf"/>
</dbReference>
<dbReference type="Gene3D" id="3.40.50.180">
    <property type="entry name" value="Methylesterase CheB, C-terminal domain"/>
    <property type="match status" value="1"/>
</dbReference>
<dbReference type="Pfam" id="PF13596">
    <property type="entry name" value="PAS_10"/>
    <property type="match status" value="1"/>
</dbReference>
<dbReference type="PROSITE" id="PS50122">
    <property type="entry name" value="CHEB"/>
    <property type="match status" value="1"/>
</dbReference>
<reference evidence="6 7" key="1">
    <citation type="submission" date="2024-01" db="EMBL/GenBank/DDBJ databases">
        <title>Genomic insights into the taxonomy and metabolism of the cyanobacterium Pannus brasiliensis CCIBt3594.</title>
        <authorList>
            <person name="Machado M."/>
            <person name="Botero N.B."/>
            <person name="Andreote A.P.D."/>
            <person name="Feitosa A.M.T."/>
            <person name="Popin R."/>
            <person name="Sivonen K."/>
            <person name="Fiore M.F."/>
        </authorList>
    </citation>
    <scope>NUCLEOTIDE SEQUENCE [LARGE SCALE GENOMIC DNA]</scope>
    <source>
        <strain evidence="6 7">CCIBt3594</strain>
    </source>
</reference>
<dbReference type="GO" id="GO:0005737">
    <property type="term" value="C:cytoplasm"/>
    <property type="evidence" value="ECO:0007669"/>
    <property type="project" value="InterPro"/>
</dbReference>
<dbReference type="Pfam" id="PF03705">
    <property type="entry name" value="CheR_N"/>
    <property type="match status" value="1"/>
</dbReference>
<dbReference type="CDD" id="cd16434">
    <property type="entry name" value="CheB-CheR_fusion"/>
    <property type="match status" value="1"/>
</dbReference>
<dbReference type="InterPro" id="IPR000673">
    <property type="entry name" value="Sig_transdc_resp-reg_Me-estase"/>
</dbReference>